<evidence type="ECO:0000256" key="1">
    <source>
        <dbReference type="ARBA" id="ARBA00022737"/>
    </source>
</evidence>
<sequence>MTTRSTCYGCVRDNASAINSGINKANVDRRSPVDREPPTRVHLEPVERKKREKKKRKNQANITWRSCQEEEEKEKGNEFFKKGDYSTAVKHYSEAIKRNPDDAKLYSNRAACYTKLAAFDLGVVT</sequence>
<dbReference type="PROSITE" id="PS50005">
    <property type="entry name" value="TPR"/>
    <property type="match status" value="1"/>
</dbReference>
<dbReference type="OrthoDB" id="2423701at2759"/>
<feature type="region of interest" description="Disordered" evidence="4">
    <location>
        <begin position="22"/>
        <end position="61"/>
    </location>
</feature>
<feature type="compositionally biased region" description="Basic and acidic residues" evidence="4">
    <location>
        <begin position="26"/>
        <end position="49"/>
    </location>
</feature>
<feature type="repeat" description="TPR" evidence="3">
    <location>
        <begin position="69"/>
        <end position="102"/>
    </location>
</feature>
<dbReference type="STRING" id="74873.A0A084WUT4"/>
<gene>
    <name evidence="5" type="ORF">ZHAS_00022229</name>
</gene>
<dbReference type="EMBL" id="ATLV01027125">
    <property type="status" value="NOT_ANNOTATED_CDS"/>
    <property type="molecule type" value="Genomic_DNA"/>
</dbReference>
<name>A0A084WUT4_ANOSI</name>
<evidence type="ECO:0000256" key="3">
    <source>
        <dbReference type="PROSITE-ProRule" id="PRU00339"/>
    </source>
</evidence>
<dbReference type="SMART" id="SM00028">
    <property type="entry name" value="TPR"/>
    <property type="match status" value="1"/>
</dbReference>
<evidence type="ECO:0000313" key="7">
    <source>
        <dbReference type="Proteomes" id="UP000030765"/>
    </source>
</evidence>
<dbReference type="InterPro" id="IPR019734">
    <property type="entry name" value="TPR_rpt"/>
</dbReference>
<protein>
    <submittedName>
        <fullName evidence="5">Dmoj\GI17037-PA-like protein</fullName>
    </submittedName>
    <submittedName>
        <fullName evidence="6">TPR_REGION domain-containing protein</fullName>
    </submittedName>
</protein>
<dbReference type="Pfam" id="PF13414">
    <property type="entry name" value="TPR_11"/>
    <property type="match status" value="1"/>
</dbReference>
<evidence type="ECO:0000256" key="4">
    <source>
        <dbReference type="SAM" id="MobiDB-lite"/>
    </source>
</evidence>
<dbReference type="EMBL" id="KE525423">
    <property type="protein sequence ID" value="KFB53978.1"/>
    <property type="molecule type" value="Genomic_DNA"/>
</dbReference>
<accession>A0A084WUT4</accession>
<dbReference type="PANTHER" id="PTHR22904">
    <property type="entry name" value="TPR REPEAT CONTAINING PROTEIN"/>
    <property type="match status" value="1"/>
</dbReference>
<dbReference type="SUPFAM" id="SSF48452">
    <property type="entry name" value="TPR-like"/>
    <property type="match status" value="1"/>
</dbReference>
<keyword evidence="7" id="KW-1185">Reference proteome</keyword>
<dbReference type="VEuPathDB" id="VectorBase:ASIC022229"/>
<reference evidence="6" key="2">
    <citation type="submission" date="2020-05" db="UniProtKB">
        <authorList>
            <consortium name="EnsemblMetazoa"/>
        </authorList>
    </citation>
    <scope>IDENTIFICATION</scope>
</reference>
<dbReference type="PANTHER" id="PTHR22904:SF523">
    <property type="entry name" value="STRESS-INDUCED-PHOSPHOPROTEIN 1"/>
    <property type="match status" value="1"/>
</dbReference>
<dbReference type="InterPro" id="IPR011990">
    <property type="entry name" value="TPR-like_helical_dom_sf"/>
</dbReference>
<evidence type="ECO:0000313" key="5">
    <source>
        <dbReference type="EMBL" id="KFB53978.1"/>
    </source>
</evidence>
<evidence type="ECO:0000313" key="6">
    <source>
        <dbReference type="EnsemblMetazoa" id="ASIC022229-PA"/>
    </source>
</evidence>
<reference evidence="5 7" key="1">
    <citation type="journal article" date="2014" name="BMC Genomics">
        <title>Genome sequence of Anopheles sinensis provides insight into genetics basis of mosquito competence for malaria parasites.</title>
        <authorList>
            <person name="Zhou D."/>
            <person name="Zhang D."/>
            <person name="Ding G."/>
            <person name="Shi L."/>
            <person name="Hou Q."/>
            <person name="Ye Y."/>
            <person name="Xu Y."/>
            <person name="Zhou H."/>
            <person name="Xiong C."/>
            <person name="Li S."/>
            <person name="Yu J."/>
            <person name="Hong S."/>
            <person name="Yu X."/>
            <person name="Zou P."/>
            <person name="Chen C."/>
            <person name="Chang X."/>
            <person name="Wang W."/>
            <person name="Lv Y."/>
            <person name="Sun Y."/>
            <person name="Ma L."/>
            <person name="Shen B."/>
            <person name="Zhu C."/>
        </authorList>
    </citation>
    <scope>NUCLEOTIDE SEQUENCE [LARGE SCALE GENOMIC DNA]</scope>
</reference>
<dbReference type="VEuPathDB" id="VectorBase:ASIS001011"/>
<dbReference type="Proteomes" id="UP000030765">
    <property type="component" value="Unassembled WGS sequence"/>
</dbReference>
<dbReference type="AlphaFoldDB" id="A0A084WUT4"/>
<keyword evidence="1" id="KW-0677">Repeat</keyword>
<keyword evidence="2 3" id="KW-0802">TPR repeat</keyword>
<evidence type="ECO:0000256" key="2">
    <source>
        <dbReference type="ARBA" id="ARBA00022803"/>
    </source>
</evidence>
<proteinExistence type="predicted"/>
<dbReference type="GO" id="GO:0051879">
    <property type="term" value="F:Hsp90 protein binding"/>
    <property type="evidence" value="ECO:0007669"/>
    <property type="project" value="TreeGrafter"/>
</dbReference>
<dbReference type="EnsemblMetazoa" id="ASIC022229-RA">
    <property type="protein sequence ID" value="ASIC022229-PA"/>
    <property type="gene ID" value="ASIC022229"/>
</dbReference>
<dbReference type="Gene3D" id="1.25.40.10">
    <property type="entry name" value="Tetratricopeptide repeat domain"/>
    <property type="match status" value="1"/>
</dbReference>
<organism evidence="5">
    <name type="scientific">Anopheles sinensis</name>
    <name type="common">Mosquito</name>
    <dbReference type="NCBI Taxonomy" id="74873"/>
    <lineage>
        <taxon>Eukaryota</taxon>
        <taxon>Metazoa</taxon>
        <taxon>Ecdysozoa</taxon>
        <taxon>Arthropoda</taxon>
        <taxon>Hexapoda</taxon>
        <taxon>Insecta</taxon>
        <taxon>Pterygota</taxon>
        <taxon>Neoptera</taxon>
        <taxon>Endopterygota</taxon>
        <taxon>Diptera</taxon>
        <taxon>Nematocera</taxon>
        <taxon>Culicoidea</taxon>
        <taxon>Culicidae</taxon>
        <taxon>Anophelinae</taxon>
        <taxon>Anopheles</taxon>
    </lineage>
</organism>